<dbReference type="EMBL" id="JNBR01000521">
    <property type="protein sequence ID" value="OQR91512.1"/>
    <property type="molecule type" value="Genomic_DNA"/>
</dbReference>
<keyword evidence="4 10" id="KW-0328">Glycosyltransferase</keyword>
<dbReference type="AlphaFoldDB" id="A0A1V9Z0Q4"/>
<comment type="pathway">
    <text evidence="1">Protein modification; protein glycosylation.</text>
</comment>
<dbReference type="OrthoDB" id="9991317at2759"/>
<dbReference type="InterPro" id="IPR011990">
    <property type="entry name" value="TPR-like_helical_dom_sf"/>
</dbReference>
<dbReference type="PANTHER" id="PTHR44998:SF1">
    <property type="entry name" value="UDP-N-ACETYLGLUCOSAMINE--PEPTIDE N-ACETYLGLUCOSAMINYLTRANSFERASE 110 KDA SUBUNIT"/>
    <property type="match status" value="1"/>
</dbReference>
<reference evidence="10 11" key="1">
    <citation type="journal article" date="2014" name="Genome Biol. Evol.">
        <title>The secreted proteins of Achlya hypogyna and Thraustotheca clavata identify the ancestral oomycete secretome and reveal gene acquisitions by horizontal gene transfer.</title>
        <authorList>
            <person name="Misner I."/>
            <person name="Blouin N."/>
            <person name="Leonard G."/>
            <person name="Richards T.A."/>
            <person name="Lane C.E."/>
        </authorList>
    </citation>
    <scope>NUCLEOTIDE SEQUENCE [LARGE SCALE GENOMIC DNA]</scope>
    <source>
        <strain evidence="10 11">ATCC 48635</strain>
    </source>
</reference>
<dbReference type="SUPFAM" id="SSF48452">
    <property type="entry name" value="TPR-like"/>
    <property type="match status" value="1"/>
</dbReference>
<evidence type="ECO:0000256" key="4">
    <source>
        <dbReference type="ARBA" id="ARBA00022676"/>
    </source>
</evidence>
<keyword evidence="5 10" id="KW-0808">Transferase</keyword>
<dbReference type="InterPro" id="IPR019734">
    <property type="entry name" value="TPR_rpt"/>
</dbReference>
<keyword evidence="7 8" id="KW-0802">TPR repeat</keyword>
<evidence type="ECO:0000256" key="3">
    <source>
        <dbReference type="ARBA" id="ARBA00011970"/>
    </source>
</evidence>
<protein>
    <recommendedName>
        <fullName evidence="3">protein O-GlcNAc transferase</fullName>
        <ecNumber evidence="3">2.4.1.255</ecNumber>
    </recommendedName>
</protein>
<evidence type="ECO:0000256" key="6">
    <source>
        <dbReference type="ARBA" id="ARBA00022737"/>
    </source>
</evidence>
<keyword evidence="11" id="KW-1185">Reference proteome</keyword>
<evidence type="ECO:0000259" key="9">
    <source>
        <dbReference type="Pfam" id="PF13844"/>
    </source>
</evidence>
<comment type="similarity">
    <text evidence="2">Belongs to the glycosyltransferase 41 family. O-GlcNAc transferase subfamily.</text>
</comment>
<dbReference type="GO" id="GO:0006493">
    <property type="term" value="P:protein O-linked glycosylation"/>
    <property type="evidence" value="ECO:0007669"/>
    <property type="project" value="TreeGrafter"/>
</dbReference>
<dbReference type="STRING" id="1202772.A0A1V9Z0Q4"/>
<evidence type="ECO:0000256" key="7">
    <source>
        <dbReference type="ARBA" id="ARBA00022803"/>
    </source>
</evidence>
<dbReference type="Gene3D" id="1.25.40.10">
    <property type="entry name" value="Tetratricopeptide repeat domain"/>
    <property type="match status" value="1"/>
</dbReference>
<dbReference type="Gene3D" id="3.40.50.2000">
    <property type="entry name" value="Glycogen Phosphorylase B"/>
    <property type="match status" value="3"/>
</dbReference>
<evidence type="ECO:0000256" key="1">
    <source>
        <dbReference type="ARBA" id="ARBA00004922"/>
    </source>
</evidence>
<evidence type="ECO:0000256" key="2">
    <source>
        <dbReference type="ARBA" id="ARBA00005386"/>
    </source>
</evidence>
<comment type="caution">
    <text evidence="10">The sequence shown here is derived from an EMBL/GenBank/DDBJ whole genome shotgun (WGS) entry which is preliminary data.</text>
</comment>
<dbReference type="SUPFAM" id="SSF53756">
    <property type="entry name" value="UDP-Glycosyltransferase/glycogen phosphorylase"/>
    <property type="match status" value="1"/>
</dbReference>
<dbReference type="EC" id="2.4.1.255" evidence="3"/>
<name>A0A1V9Z0Q4_ACHHY</name>
<feature type="domain" description="O-GlcNAc transferase C-terminal" evidence="9">
    <location>
        <begin position="6"/>
        <end position="137"/>
    </location>
</feature>
<feature type="repeat" description="TPR" evidence="8">
    <location>
        <begin position="241"/>
        <end position="274"/>
    </location>
</feature>
<evidence type="ECO:0000256" key="5">
    <source>
        <dbReference type="ARBA" id="ARBA00022679"/>
    </source>
</evidence>
<keyword evidence="6" id="KW-0677">Repeat</keyword>
<sequence length="771" mass="83805">MATFHSEAAHHGVDPARLLFAPRVAKNVHLSRLRHAHLFLDTFVYTAHSTATDALWASLPLLTLEGGTFAARVAASLLRVALGDAAALLVTHSAKAYEDVAVALATTHRRRLGTVRAALADAALVSPLFDSARTTADLEAAYALVVALAPARSHVVVEPTARWTFAADSHAKETAVLATVQRHHARGAWATAEVGYRRLLAVRPTNADALHGYGLLLHHLDRTPAALPLLLRAVELTPHVGGYRTNFGHLLLAAGDEKSAMEQFSLALHLEPTQFGAFRHFVRLLAKHEQHPQLIEAHARYGQLHVDSFEEPLELFEYYFQLSFAHAQLGDAARALDVISHHVLSNLSAPAAIVTRAKYNAGVLLQTLEEFDAANDVLFDAVVAEHAAAFAAASPPSVPRLSAARGVVAFYCNEYGHTWWPEWGPSSIARGVGGSEEAVIYLTRELAAKGYDVRVFAQPPADEVGRDAFGVGWYPHDHFNASEPIDVFVSWRYHISVALATAATKSFVWLHDVVDSRVLTERYLQHVTGVVCLTHFHAAASADTIGGKLLVVGNGVPPQAFAAGANDPQRFVYGSAPNRGLSTLLLNWPLLRARLPSATLHVARRQLCCAHDCVYYGFTPAVVKAGVLSAAWREHLETLLQQDGIVYHGLVDHATLAQGYANAGFYLYPTTYPETSCVSIMKAMAAGAIPITSRRAALAEVVGHHDLGPSTPLQDDINATLAWVNDWIEHIVAAVHLSDAEQSKRRSAMKEHAQHAFLWSHVADKWSVLFQ</sequence>
<organism evidence="10 11">
    <name type="scientific">Achlya hypogyna</name>
    <name type="common">Oomycete</name>
    <name type="synonym">Protoachlya hypogyna</name>
    <dbReference type="NCBI Taxonomy" id="1202772"/>
    <lineage>
        <taxon>Eukaryota</taxon>
        <taxon>Sar</taxon>
        <taxon>Stramenopiles</taxon>
        <taxon>Oomycota</taxon>
        <taxon>Saprolegniomycetes</taxon>
        <taxon>Saprolegniales</taxon>
        <taxon>Achlyaceae</taxon>
        <taxon>Achlya</taxon>
    </lineage>
</organism>
<accession>A0A1V9Z0Q4</accession>
<dbReference type="InterPro" id="IPR029489">
    <property type="entry name" value="OGT/SEC/SPY_C"/>
</dbReference>
<evidence type="ECO:0000256" key="8">
    <source>
        <dbReference type="PROSITE-ProRule" id="PRU00339"/>
    </source>
</evidence>
<evidence type="ECO:0000313" key="10">
    <source>
        <dbReference type="EMBL" id="OQR91512.1"/>
    </source>
</evidence>
<dbReference type="PANTHER" id="PTHR44998">
    <property type="match status" value="1"/>
</dbReference>
<gene>
    <name evidence="10" type="ORF">ACHHYP_04611</name>
</gene>
<dbReference type="PROSITE" id="PS50005">
    <property type="entry name" value="TPR"/>
    <property type="match status" value="1"/>
</dbReference>
<proteinExistence type="inferred from homology"/>
<dbReference type="Proteomes" id="UP000243579">
    <property type="component" value="Unassembled WGS sequence"/>
</dbReference>
<dbReference type="GO" id="GO:0097363">
    <property type="term" value="F:protein O-acetylglucosaminyltransferase activity"/>
    <property type="evidence" value="ECO:0007669"/>
    <property type="project" value="UniProtKB-EC"/>
</dbReference>
<evidence type="ECO:0000313" key="11">
    <source>
        <dbReference type="Proteomes" id="UP000243579"/>
    </source>
</evidence>
<dbReference type="Pfam" id="PF13844">
    <property type="entry name" value="Glyco_transf_41"/>
    <property type="match status" value="1"/>
</dbReference>